<evidence type="ECO:0000256" key="1">
    <source>
        <dbReference type="SAM" id="MobiDB-lite"/>
    </source>
</evidence>
<evidence type="ECO:0000313" key="3">
    <source>
        <dbReference type="Proteomes" id="UP000321224"/>
    </source>
</evidence>
<protein>
    <submittedName>
        <fullName evidence="2">Uncharacterized protein</fullName>
    </submittedName>
</protein>
<reference evidence="2 3" key="1">
    <citation type="submission" date="2019-07" db="EMBL/GenBank/DDBJ databases">
        <title>Whole genome shotgun sequence of Myxococcus virescens NBRC 100334.</title>
        <authorList>
            <person name="Hosoyama A."/>
            <person name="Uohara A."/>
            <person name="Ohji S."/>
            <person name="Ichikawa N."/>
        </authorList>
    </citation>
    <scope>NUCLEOTIDE SEQUENCE [LARGE SCALE GENOMIC DNA]</scope>
    <source>
        <strain evidence="2 3">NBRC 100334</strain>
    </source>
</reference>
<evidence type="ECO:0000313" key="2">
    <source>
        <dbReference type="EMBL" id="GEL75732.1"/>
    </source>
</evidence>
<comment type="caution">
    <text evidence="2">The sequence shown here is derived from an EMBL/GenBank/DDBJ whole genome shotgun (WGS) entry which is preliminary data.</text>
</comment>
<proteinExistence type="predicted"/>
<dbReference type="EMBL" id="BJVY01000136">
    <property type="protein sequence ID" value="GEL75732.1"/>
    <property type="molecule type" value="Genomic_DNA"/>
</dbReference>
<gene>
    <name evidence="2" type="ORF">MVI01_75160</name>
</gene>
<organism evidence="2 3">
    <name type="scientific">Myxococcus virescens</name>
    <dbReference type="NCBI Taxonomy" id="83456"/>
    <lineage>
        <taxon>Bacteria</taxon>
        <taxon>Pseudomonadati</taxon>
        <taxon>Myxococcota</taxon>
        <taxon>Myxococcia</taxon>
        <taxon>Myxococcales</taxon>
        <taxon>Cystobacterineae</taxon>
        <taxon>Myxococcaceae</taxon>
        <taxon>Myxococcus</taxon>
    </lineage>
</organism>
<accession>A0A511HQ65</accession>
<sequence>MLSLSFKEWVMGLFRAGFGGWWNAPAPVVLSSLVEPTPPPPSTTSLSVVEAQPPVKPKKKRKRSESAVWAWNARLRSPEADA</sequence>
<dbReference type="Proteomes" id="UP000321224">
    <property type="component" value="Unassembled WGS sequence"/>
</dbReference>
<feature type="region of interest" description="Disordered" evidence="1">
    <location>
        <begin position="36"/>
        <end position="65"/>
    </location>
</feature>
<name>A0A511HQ65_9BACT</name>
<dbReference type="AlphaFoldDB" id="A0A511HQ65"/>